<organism evidence="1 2">
    <name type="scientific">Paramecium sonneborni</name>
    <dbReference type="NCBI Taxonomy" id="65129"/>
    <lineage>
        <taxon>Eukaryota</taxon>
        <taxon>Sar</taxon>
        <taxon>Alveolata</taxon>
        <taxon>Ciliophora</taxon>
        <taxon>Intramacronucleata</taxon>
        <taxon>Oligohymenophorea</taxon>
        <taxon>Peniculida</taxon>
        <taxon>Parameciidae</taxon>
        <taxon>Paramecium</taxon>
    </lineage>
</organism>
<name>A0A8S1M3G7_9CILI</name>
<reference evidence="1" key="1">
    <citation type="submission" date="2021-01" db="EMBL/GenBank/DDBJ databases">
        <authorList>
            <consortium name="Genoscope - CEA"/>
            <person name="William W."/>
        </authorList>
    </citation>
    <scope>NUCLEOTIDE SEQUENCE</scope>
</reference>
<sequence>MRSEKNLLTQKFIIGFLESPELQIKRKYKKIQQDWK</sequence>
<keyword evidence="2" id="KW-1185">Reference proteome</keyword>
<comment type="caution">
    <text evidence="1">The sequence shown here is derived from an EMBL/GenBank/DDBJ whole genome shotgun (WGS) entry which is preliminary data.</text>
</comment>
<evidence type="ECO:0000313" key="1">
    <source>
        <dbReference type="EMBL" id="CAD8074487.1"/>
    </source>
</evidence>
<evidence type="ECO:0000313" key="2">
    <source>
        <dbReference type="Proteomes" id="UP000692954"/>
    </source>
</evidence>
<dbReference type="EMBL" id="CAJJDN010000032">
    <property type="protein sequence ID" value="CAD8074487.1"/>
    <property type="molecule type" value="Genomic_DNA"/>
</dbReference>
<protein>
    <submittedName>
        <fullName evidence="1">Uncharacterized protein</fullName>
    </submittedName>
</protein>
<dbReference type="AlphaFoldDB" id="A0A8S1M3G7"/>
<accession>A0A8S1M3G7</accession>
<proteinExistence type="predicted"/>
<gene>
    <name evidence="1" type="ORF">PSON_ATCC_30995.1.T0320122</name>
</gene>
<dbReference type="Proteomes" id="UP000692954">
    <property type="component" value="Unassembled WGS sequence"/>
</dbReference>